<dbReference type="EMBL" id="CAKAEH010001900">
    <property type="protein sequence ID" value="CAG9540139.1"/>
    <property type="molecule type" value="Genomic_DNA"/>
</dbReference>
<dbReference type="Proteomes" id="UP000746747">
    <property type="component" value="Unassembled WGS sequence"/>
</dbReference>
<dbReference type="InterPro" id="IPR052384">
    <property type="entry name" value="TMTC_O-mannosyltransferase"/>
</dbReference>
<comment type="caution">
    <text evidence="3">The sequence shown here is derived from an EMBL/GenBank/DDBJ whole genome shotgun (WGS) entry which is preliminary data.</text>
</comment>
<evidence type="ECO:0000313" key="3">
    <source>
        <dbReference type="EMBL" id="CAG9540139.1"/>
    </source>
</evidence>
<proteinExistence type="predicted"/>
<dbReference type="GO" id="GO:0035269">
    <property type="term" value="P:protein O-linked glycosylation via mannose"/>
    <property type="evidence" value="ECO:0007669"/>
    <property type="project" value="TreeGrafter"/>
</dbReference>
<sequence length="122" mass="13838">MKSKITILLLSIIALFSKEQGIVAMPLCATFDIIASNISPIQFFIAFKKRLVNYGNNDKSIDKNTPYTLQRYCDCIYRVMICLMISIALLIFRFSINGFQSPQFSPNDNLIASCPSAFLRVR</sequence>
<keyword evidence="1" id="KW-0812">Transmembrane</keyword>
<dbReference type="GO" id="GO:0000030">
    <property type="term" value="F:mannosyltransferase activity"/>
    <property type="evidence" value="ECO:0007669"/>
    <property type="project" value="TreeGrafter"/>
</dbReference>
<name>A0A8J2MCI4_9BILA</name>
<dbReference type="PANTHER" id="PTHR44216">
    <property type="entry name" value="PROTEIN O-MANNOSYL-TRANSFERASE TMTC2"/>
    <property type="match status" value="1"/>
</dbReference>
<accession>A0A8J2MCI4</accession>
<evidence type="ECO:0000256" key="1">
    <source>
        <dbReference type="SAM" id="Phobius"/>
    </source>
</evidence>
<organism evidence="3 4">
    <name type="scientific">Cercopithifilaria johnstoni</name>
    <dbReference type="NCBI Taxonomy" id="2874296"/>
    <lineage>
        <taxon>Eukaryota</taxon>
        <taxon>Metazoa</taxon>
        <taxon>Ecdysozoa</taxon>
        <taxon>Nematoda</taxon>
        <taxon>Chromadorea</taxon>
        <taxon>Rhabditida</taxon>
        <taxon>Spirurina</taxon>
        <taxon>Spiruromorpha</taxon>
        <taxon>Filarioidea</taxon>
        <taxon>Onchocercidae</taxon>
        <taxon>Cercopithifilaria</taxon>
    </lineage>
</organism>
<feature type="signal peptide" evidence="2">
    <location>
        <begin position="1"/>
        <end position="24"/>
    </location>
</feature>
<dbReference type="OrthoDB" id="10492411at2759"/>
<protein>
    <submittedName>
        <fullName evidence="3">Uncharacterized protein</fullName>
    </submittedName>
</protein>
<keyword evidence="1" id="KW-1133">Transmembrane helix</keyword>
<reference evidence="3" key="1">
    <citation type="submission" date="2021-09" db="EMBL/GenBank/DDBJ databases">
        <authorList>
            <consortium name="Pathogen Informatics"/>
        </authorList>
    </citation>
    <scope>NUCLEOTIDE SEQUENCE</scope>
</reference>
<keyword evidence="2" id="KW-0732">Signal</keyword>
<evidence type="ECO:0000256" key="2">
    <source>
        <dbReference type="SAM" id="SignalP"/>
    </source>
</evidence>
<feature type="transmembrane region" description="Helical" evidence="1">
    <location>
        <begin position="76"/>
        <end position="96"/>
    </location>
</feature>
<feature type="chain" id="PRO_5035275192" evidence="2">
    <location>
        <begin position="25"/>
        <end position="122"/>
    </location>
</feature>
<gene>
    <name evidence="3" type="ORF">CJOHNSTONI_LOCUS9679</name>
</gene>
<keyword evidence="4" id="KW-1185">Reference proteome</keyword>
<dbReference type="GO" id="GO:0005789">
    <property type="term" value="C:endoplasmic reticulum membrane"/>
    <property type="evidence" value="ECO:0007669"/>
    <property type="project" value="TreeGrafter"/>
</dbReference>
<dbReference type="PANTHER" id="PTHR44216:SF3">
    <property type="entry name" value="PROTEIN O-MANNOSYL-TRANSFERASE TMTC2"/>
    <property type="match status" value="1"/>
</dbReference>
<dbReference type="AlphaFoldDB" id="A0A8J2MCI4"/>
<evidence type="ECO:0000313" key="4">
    <source>
        <dbReference type="Proteomes" id="UP000746747"/>
    </source>
</evidence>
<keyword evidence="1" id="KW-0472">Membrane</keyword>